<dbReference type="AlphaFoldDB" id="A0A497YAG6"/>
<comment type="caution">
    <text evidence="2">The sequence shown here is derived from an EMBL/GenBank/DDBJ whole genome shotgun (WGS) entry which is preliminary data.</text>
</comment>
<sequence length="199" mass="23521">MTNFQELQNSWLSQPVENNTIDHAAHVVQDKWEKHQRKLRRSNICMSIGFIIAGSVITWVYFTYHNEYNWPFDMSIASAFTLMVVFAVLSWKSYDFKKDQRDISGIEYLNNQIGKLKWQKKMLTKYMWIYSVLLYLALVGYIVEITKRGSLLFTLTALAITTAYIAAVSLWNRFYKQKKQLKMIDDLIKDFEQMRSGIE</sequence>
<feature type="transmembrane region" description="Helical" evidence="1">
    <location>
        <begin position="126"/>
        <end position="143"/>
    </location>
</feature>
<feature type="transmembrane region" description="Helical" evidence="1">
    <location>
        <begin position="149"/>
        <end position="171"/>
    </location>
</feature>
<keyword evidence="5" id="KW-1185">Reference proteome</keyword>
<dbReference type="Proteomes" id="UP000297429">
    <property type="component" value="Unassembled WGS sequence"/>
</dbReference>
<evidence type="ECO:0000313" key="3">
    <source>
        <dbReference type="EMBL" id="TFB30804.1"/>
    </source>
</evidence>
<proteinExistence type="predicted"/>
<evidence type="ECO:0000313" key="4">
    <source>
        <dbReference type="Proteomes" id="UP000273898"/>
    </source>
</evidence>
<dbReference type="RefSeq" id="WP_121282051.1">
    <property type="nucleotide sequence ID" value="NZ_RCCK01000010.1"/>
</dbReference>
<keyword evidence="1" id="KW-0472">Membrane</keyword>
<organism evidence="2 4">
    <name type="scientific">Pedobacter alluvionis</name>
    <dbReference type="NCBI Taxonomy" id="475253"/>
    <lineage>
        <taxon>Bacteria</taxon>
        <taxon>Pseudomonadati</taxon>
        <taxon>Bacteroidota</taxon>
        <taxon>Sphingobacteriia</taxon>
        <taxon>Sphingobacteriales</taxon>
        <taxon>Sphingobacteriaceae</taxon>
        <taxon>Pedobacter</taxon>
    </lineage>
</organism>
<evidence type="ECO:0000313" key="2">
    <source>
        <dbReference type="EMBL" id="RLJ79456.1"/>
    </source>
</evidence>
<feature type="transmembrane region" description="Helical" evidence="1">
    <location>
        <begin position="44"/>
        <end position="62"/>
    </location>
</feature>
<name>A0A497YAG6_9SPHI</name>
<dbReference type="EMBL" id="SOPX01000002">
    <property type="protein sequence ID" value="TFB30804.1"/>
    <property type="molecule type" value="Genomic_DNA"/>
</dbReference>
<gene>
    <name evidence="2" type="ORF">BCL90_0153</name>
    <name evidence="3" type="ORF">E3V97_09200</name>
</gene>
<accession>A0A497YAG6</accession>
<feature type="transmembrane region" description="Helical" evidence="1">
    <location>
        <begin position="74"/>
        <end position="91"/>
    </location>
</feature>
<keyword evidence="1" id="KW-1133">Transmembrane helix</keyword>
<dbReference type="EMBL" id="RCCK01000010">
    <property type="protein sequence ID" value="RLJ79456.1"/>
    <property type="molecule type" value="Genomic_DNA"/>
</dbReference>
<protein>
    <submittedName>
        <fullName evidence="2">Uncharacterized protein</fullName>
    </submittedName>
</protein>
<evidence type="ECO:0000256" key="1">
    <source>
        <dbReference type="SAM" id="Phobius"/>
    </source>
</evidence>
<evidence type="ECO:0000313" key="5">
    <source>
        <dbReference type="Proteomes" id="UP000297429"/>
    </source>
</evidence>
<keyword evidence="1" id="KW-0812">Transmembrane</keyword>
<reference evidence="2 4" key="1">
    <citation type="submission" date="2018-10" db="EMBL/GenBank/DDBJ databases">
        <title>Genomic Encyclopedia of Archaeal and Bacterial Type Strains, Phase II (KMG-II): from individual species to whole genera.</title>
        <authorList>
            <person name="Goeker M."/>
        </authorList>
    </citation>
    <scope>NUCLEOTIDE SEQUENCE [LARGE SCALE GENOMIC DNA]</scope>
    <source>
        <strain evidence="2 4">DSM 19624</strain>
    </source>
</reference>
<reference evidence="3 5" key="2">
    <citation type="submission" date="2019-03" db="EMBL/GenBank/DDBJ databases">
        <authorList>
            <person name="He R.-H."/>
        </authorList>
    </citation>
    <scope>NUCLEOTIDE SEQUENCE [LARGE SCALE GENOMIC DNA]</scope>
    <source>
        <strain evidence="3 5">DSM 19624</strain>
    </source>
</reference>
<dbReference type="Proteomes" id="UP000273898">
    <property type="component" value="Unassembled WGS sequence"/>
</dbReference>
<dbReference type="OrthoDB" id="765719at2"/>